<sequence>MLPMRWRTIHLRVLNNKIFWLQKDKKLYCWRMKSHLMKLLLKNESRGLKKFSNRSVR</sequence>
<gene>
    <name evidence="1" type="ORF">Goklo_027891</name>
</gene>
<name>A0A7J8TZQ0_9ROSI</name>
<evidence type="ECO:0000313" key="1">
    <source>
        <dbReference type="EMBL" id="MBA0643620.1"/>
    </source>
</evidence>
<comment type="caution">
    <text evidence="1">The sequence shown here is derived from an EMBL/GenBank/DDBJ whole genome shotgun (WGS) entry which is preliminary data.</text>
</comment>
<reference evidence="1 2" key="1">
    <citation type="journal article" date="2019" name="Genome Biol. Evol.">
        <title>Insights into the evolution of the New World diploid cottons (Gossypium, subgenus Houzingenia) based on genome sequencing.</title>
        <authorList>
            <person name="Grover C.E."/>
            <person name="Arick M.A. 2nd"/>
            <person name="Thrash A."/>
            <person name="Conover J.L."/>
            <person name="Sanders W.S."/>
            <person name="Peterson D.G."/>
            <person name="Frelichowski J.E."/>
            <person name="Scheffler J.A."/>
            <person name="Scheffler B.E."/>
            <person name="Wendel J.F."/>
        </authorList>
    </citation>
    <scope>NUCLEOTIDE SEQUENCE [LARGE SCALE GENOMIC DNA]</scope>
    <source>
        <strain evidence="1">57</strain>
        <tissue evidence="1">Leaf</tissue>
    </source>
</reference>
<proteinExistence type="predicted"/>
<accession>A0A7J8TZQ0</accession>
<dbReference type="EMBL" id="JABFAB010000003">
    <property type="protein sequence ID" value="MBA0643620.1"/>
    <property type="molecule type" value="Genomic_DNA"/>
</dbReference>
<protein>
    <submittedName>
        <fullName evidence="1">Uncharacterized protein</fullName>
    </submittedName>
</protein>
<organism evidence="1 2">
    <name type="scientific">Gossypium klotzschianum</name>
    <dbReference type="NCBI Taxonomy" id="34286"/>
    <lineage>
        <taxon>Eukaryota</taxon>
        <taxon>Viridiplantae</taxon>
        <taxon>Streptophyta</taxon>
        <taxon>Embryophyta</taxon>
        <taxon>Tracheophyta</taxon>
        <taxon>Spermatophyta</taxon>
        <taxon>Magnoliopsida</taxon>
        <taxon>eudicotyledons</taxon>
        <taxon>Gunneridae</taxon>
        <taxon>Pentapetalae</taxon>
        <taxon>rosids</taxon>
        <taxon>malvids</taxon>
        <taxon>Malvales</taxon>
        <taxon>Malvaceae</taxon>
        <taxon>Malvoideae</taxon>
        <taxon>Gossypium</taxon>
    </lineage>
</organism>
<dbReference type="Proteomes" id="UP000593573">
    <property type="component" value="Unassembled WGS sequence"/>
</dbReference>
<keyword evidence="2" id="KW-1185">Reference proteome</keyword>
<dbReference type="AlphaFoldDB" id="A0A7J8TZQ0"/>
<evidence type="ECO:0000313" key="2">
    <source>
        <dbReference type="Proteomes" id="UP000593573"/>
    </source>
</evidence>